<evidence type="ECO:0000313" key="2">
    <source>
        <dbReference type="EMBL" id="MBC9177047.1"/>
    </source>
</evidence>
<keyword evidence="3" id="KW-1185">Reference proteome</keyword>
<dbReference type="EMBL" id="JACTUZ010000026">
    <property type="protein sequence ID" value="MBC9177047.1"/>
    <property type="molecule type" value="Genomic_DNA"/>
</dbReference>
<dbReference type="InterPro" id="IPR000914">
    <property type="entry name" value="SBP_5_dom"/>
</dbReference>
<evidence type="ECO:0000313" key="3">
    <source>
        <dbReference type="Proteomes" id="UP000603940"/>
    </source>
</evidence>
<protein>
    <recommendedName>
        <fullName evidence="1">Solute-binding protein family 5 domain-containing protein</fullName>
    </recommendedName>
</protein>
<dbReference type="Pfam" id="PF00496">
    <property type="entry name" value="SBP_bac_5"/>
    <property type="match status" value="1"/>
</dbReference>
<dbReference type="Gene3D" id="3.40.190.10">
    <property type="entry name" value="Periplasmic binding protein-like II"/>
    <property type="match status" value="1"/>
</dbReference>
<organism evidence="2 3">
    <name type="scientific">Pseudoroseomonas ludipueritiae</name>
    <dbReference type="NCBI Taxonomy" id="198093"/>
    <lineage>
        <taxon>Bacteria</taxon>
        <taxon>Pseudomonadati</taxon>
        <taxon>Pseudomonadota</taxon>
        <taxon>Alphaproteobacteria</taxon>
        <taxon>Acetobacterales</taxon>
        <taxon>Acetobacteraceae</taxon>
        <taxon>Pseudoroseomonas</taxon>
    </lineage>
</organism>
<sequence>MEIPDQQSVVNALTASEVQVVTNIGADDMDMMRGRHGIKLRTRLANNSLSLRMNWLRPPFNNLKVRQAVLHAASRHQSTSCG</sequence>
<accession>A0ABR7R639</accession>
<evidence type="ECO:0000259" key="1">
    <source>
        <dbReference type="Pfam" id="PF00496"/>
    </source>
</evidence>
<dbReference type="Proteomes" id="UP000603940">
    <property type="component" value="Unassembled WGS sequence"/>
</dbReference>
<gene>
    <name evidence="2" type="ORF">IBL25_08855</name>
</gene>
<dbReference type="SUPFAM" id="SSF53850">
    <property type="entry name" value="Periplasmic binding protein-like II"/>
    <property type="match status" value="1"/>
</dbReference>
<dbReference type="Gene3D" id="3.10.105.10">
    <property type="entry name" value="Dipeptide-binding Protein, Domain 3"/>
    <property type="match status" value="1"/>
</dbReference>
<comment type="caution">
    <text evidence="2">The sequence shown here is derived from an EMBL/GenBank/DDBJ whole genome shotgun (WGS) entry which is preliminary data.</text>
</comment>
<proteinExistence type="predicted"/>
<feature type="domain" description="Solute-binding protein family 5" evidence="1">
    <location>
        <begin position="3"/>
        <end position="75"/>
    </location>
</feature>
<reference evidence="2 3" key="1">
    <citation type="journal article" date="2009" name="Int. J. Syst. Evol. Microbiol.">
        <title>Transfer of Teichococcus ludipueritiae and Muricoccus roseus to the genus Roseomonas, as Roseomonas ludipueritiae comb. nov. and Roseomonas rosea comb. nov., respectively, and emended description of the genus Roseomonas.</title>
        <authorList>
            <person name="Sanchez-Porro C."/>
            <person name="Gallego V."/>
            <person name="Busse H.J."/>
            <person name="Kampfer P."/>
            <person name="Ventosa A."/>
        </authorList>
    </citation>
    <scope>NUCLEOTIDE SEQUENCE [LARGE SCALE GENOMIC DNA]</scope>
    <source>
        <strain evidence="2 3">DSM 14915</strain>
    </source>
</reference>
<name>A0ABR7R639_9PROT</name>